<dbReference type="Proteomes" id="UP001164250">
    <property type="component" value="Chromosome 2"/>
</dbReference>
<organism evidence="1 2">
    <name type="scientific">Pistacia atlantica</name>
    <dbReference type="NCBI Taxonomy" id="434234"/>
    <lineage>
        <taxon>Eukaryota</taxon>
        <taxon>Viridiplantae</taxon>
        <taxon>Streptophyta</taxon>
        <taxon>Embryophyta</taxon>
        <taxon>Tracheophyta</taxon>
        <taxon>Spermatophyta</taxon>
        <taxon>Magnoliopsida</taxon>
        <taxon>eudicotyledons</taxon>
        <taxon>Gunneridae</taxon>
        <taxon>Pentapetalae</taxon>
        <taxon>rosids</taxon>
        <taxon>malvids</taxon>
        <taxon>Sapindales</taxon>
        <taxon>Anacardiaceae</taxon>
        <taxon>Pistacia</taxon>
    </lineage>
</organism>
<dbReference type="EMBL" id="CM047898">
    <property type="protein sequence ID" value="KAJ0106019.1"/>
    <property type="molecule type" value="Genomic_DNA"/>
</dbReference>
<gene>
    <name evidence="1" type="ORF">Patl1_19676</name>
</gene>
<sequence>MMEETSSIQDPTYCKLILFEYAVKMNLKRPEYSTTVGEQMRPVFMSTLVFDGKVYKGEEGRSKKIAEQLAARVAIRITPCPEFKMLYLEVKNPSVNQSNLPAPSTPVVSSWKANDVSASIFNTLTSFRKDKIMLISSVRISESLRRVTAHRKNCDAIYSFKVNLGGMLPFSSVQEQFSYALEN</sequence>
<protein>
    <submittedName>
        <fullName evidence="1">Uncharacterized protein</fullName>
    </submittedName>
</protein>
<proteinExistence type="predicted"/>
<accession>A0ACC1C1Q1</accession>
<evidence type="ECO:0000313" key="2">
    <source>
        <dbReference type="Proteomes" id="UP001164250"/>
    </source>
</evidence>
<name>A0ACC1C1Q1_9ROSI</name>
<reference evidence="2" key="1">
    <citation type="journal article" date="2023" name="G3 (Bethesda)">
        <title>Genome assembly and association tests identify interacting loci associated with vigor, precocity, and sex in interspecific pistachio rootstocks.</title>
        <authorList>
            <person name="Palmer W."/>
            <person name="Jacygrad E."/>
            <person name="Sagayaradj S."/>
            <person name="Cavanaugh K."/>
            <person name="Han R."/>
            <person name="Bertier L."/>
            <person name="Beede B."/>
            <person name="Kafkas S."/>
            <person name="Golino D."/>
            <person name="Preece J."/>
            <person name="Michelmore R."/>
        </authorList>
    </citation>
    <scope>NUCLEOTIDE SEQUENCE [LARGE SCALE GENOMIC DNA]</scope>
</reference>
<comment type="caution">
    <text evidence="1">The sequence shown here is derived from an EMBL/GenBank/DDBJ whole genome shotgun (WGS) entry which is preliminary data.</text>
</comment>
<keyword evidence="2" id="KW-1185">Reference proteome</keyword>
<evidence type="ECO:0000313" key="1">
    <source>
        <dbReference type="EMBL" id="KAJ0106019.1"/>
    </source>
</evidence>